<feature type="compositionally biased region" description="Basic and acidic residues" evidence="3">
    <location>
        <begin position="53"/>
        <end position="93"/>
    </location>
</feature>
<feature type="region of interest" description="Disordered" evidence="3">
    <location>
        <begin position="1"/>
        <end position="23"/>
    </location>
</feature>
<dbReference type="GO" id="GO:0046872">
    <property type="term" value="F:metal ion binding"/>
    <property type="evidence" value="ECO:0007669"/>
    <property type="project" value="UniProtKB-ARBA"/>
</dbReference>
<organism evidence="4 5">
    <name type="scientific">Dipteronia dyeriana</name>
    <dbReference type="NCBI Taxonomy" id="168575"/>
    <lineage>
        <taxon>Eukaryota</taxon>
        <taxon>Viridiplantae</taxon>
        <taxon>Streptophyta</taxon>
        <taxon>Embryophyta</taxon>
        <taxon>Tracheophyta</taxon>
        <taxon>Spermatophyta</taxon>
        <taxon>Magnoliopsida</taxon>
        <taxon>eudicotyledons</taxon>
        <taxon>Gunneridae</taxon>
        <taxon>Pentapetalae</taxon>
        <taxon>rosids</taxon>
        <taxon>malvids</taxon>
        <taxon>Sapindales</taxon>
        <taxon>Sapindaceae</taxon>
        <taxon>Hippocastanoideae</taxon>
        <taxon>Acereae</taxon>
        <taxon>Dipteronia</taxon>
    </lineage>
</organism>
<evidence type="ECO:0000313" key="4">
    <source>
        <dbReference type="EMBL" id="KAK2660845.1"/>
    </source>
</evidence>
<keyword evidence="5" id="KW-1185">Reference proteome</keyword>
<comment type="caution">
    <text evidence="4">The sequence shown here is derived from an EMBL/GenBank/DDBJ whole genome shotgun (WGS) entry which is preliminary data.</text>
</comment>
<feature type="compositionally biased region" description="Basic and acidic residues" evidence="3">
    <location>
        <begin position="123"/>
        <end position="140"/>
    </location>
</feature>
<feature type="compositionally biased region" description="Polar residues" evidence="3">
    <location>
        <begin position="1"/>
        <end position="10"/>
    </location>
</feature>
<comment type="similarity">
    <text evidence="1 2">Belongs to the plant dehydrin family.</text>
</comment>
<evidence type="ECO:0000313" key="5">
    <source>
        <dbReference type="Proteomes" id="UP001280121"/>
    </source>
</evidence>
<evidence type="ECO:0008006" key="6">
    <source>
        <dbReference type="Google" id="ProtNLM"/>
    </source>
</evidence>
<feature type="compositionally biased region" description="Basic and acidic residues" evidence="3">
    <location>
        <begin position="206"/>
        <end position="245"/>
    </location>
</feature>
<sequence>MAEESNQNISHETKPTIAGEAPVEYTDRGLFDFMKKKEEKPIDQELINTTAAEFDHKVQVSEQHKPPHVEEPKIEEPKVDEEEKKPGLFEKLHRSGSSSSSSSSDEEGEEGEEKKKKRKEKKGLKDKLKEKMSGEKKQEVDTSVPVEVIHQEPVPSSQPEEKKGFMEKIKEKLPGQGKKAEEVSTTSSPPPPPPPAEHATPVATVHEGEAAKEKKGIFEKIKEKLPGYHPKTEEEKEKEKESAAH</sequence>
<dbReference type="GO" id="GO:0009414">
    <property type="term" value="P:response to water deprivation"/>
    <property type="evidence" value="ECO:0007669"/>
    <property type="project" value="UniProtKB-ARBA"/>
</dbReference>
<feature type="region of interest" description="Disordered" evidence="3">
    <location>
        <begin position="36"/>
        <end position="245"/>
    </location>
</feature>
<gene>
    <name evidence="4" type="ORF">Ddye_007378</name>
</gene>
<dbReference type="PROSITE" id="PS00315">
    <property type="entry name" value="DEHYDRIN_1"/>
    <property type="match status" value="1"/>
</dbReference>
<evidence type="ECO:0000256" key="2">
    <source>
        <dbReference type="RuleBase" id="RU003995"/>
    </source>
</evidence>
<dbReference type="EMBL" id="JANJYI010000002">
    <property type="protein sequence ID" value="KAK2660845.1"/>
    <property type="molecule type" value="Genomic_DNA"/>
</dbReference>
<dbReference type="Pfam" id="PF00257">
    <property type="entry name" value="Dehydrin"/>
    <property type="match status" value="1"/>
</dbReference>
<dbReference type="PANTHER" id="PTHR33346:SF53">
    <property type="entry name" value="DEHYDRIN COR47-LIKE"/>
    <property type="match status" value="1"/>
</dbReference>
<dbReference type="InterPro" id="IPR030513">
    <property type="entry name" value="Dehydrin_CS"/>
</dbReference>
<accession>A0AAD9XKB5</accession>
<name>A0AAD9XKB5_9ROSI</name>
<dbReference type="GO" id="GO:0009631">
    <property type="term" value="P:cold acclimation"/>
    <property type="evidence" value="ECO:0007669"/>
    <property type="project" value="TreeGrafter"/>
</dbReference>
<dbReference type="GO" id="GO:0009737">
    <property type="term" value="P:response to abscisic acid"/>
    <property type="evidence" value="ECO:0007669"/>
    <property type="project" value="TreeGrafter"/>
</dbReference>
<evidence type="ECO:0000256" key="3">
    <source>
        <dbReference type="SAM" id="MobiDB-lite"/>
    </source>
</evidence>
<feature type="compositionally biased region" description="Basic and acidic residues" evidence="3">
    <location>
        <begin position="159"/>
        <end position="182"/>
    </location>
</feature>
<proteinExistence type="inferred from homology"/>
<dbReference type="PROSITE" id="PS00823">
    <property type="entry name" value="DEHYDRIN_2"/>
    <property type="match status" value="1"/>
</dbReference>
<reference evidence="4" key="1">
    <citation type="journal article" date="2023" name="Plant J.">
        <title>Genome sequences and population genomics provide insights into the demographic history, inbreeding, and mutation load of two 'living fossil' tree species of Dipteronia.</title>
        <authorList>
            <person name="Feng Y."/>
            <person name="Comes H.P."/>
            <person name="Chen J."/>
            <person name="Zhu S."/>
            <person name="Lu R."/>
            <person name="Zhang X."/>
            <person name="Li P."/>
            <person name="Qiu J."/>
            <person name="Olsen K.M."/>
            <person name="Qiu Y."/>
        </authorList>
    </citation>
    <scope>NUCLEOTIDE SEQUENCE</scope>
    <source>
        <strain evidence="4">KIB01</strain>
    </source>
</reference>
<dbReference type="Proteomes" id="UP001280121">
    <property type="component" value="Unassembled WGS sequence"/>
</dbReference>
<dbReference type="AlphaFoldDB" id="A0AAD9XKB5"/>
<evidence type="ECO:0000256" key="1">
    <source>
        <dbReference type="ARBA" id="ARBA00008403"/>
    </source>
</evidence>
<dbReference type="GO" id="GO:0016020">
    <property type="term" value="C:membrane"/>
    <property type="evidence" value="ECO:0007669"/>
    <property type="project" value="TreeGrafter"/>
</dbReference>
<dbReference type="PANTHER" id="PTHR33346">
    <property type="entry name" value="DEHYDRIN XERO 2-RELATED"/>
    <property type="match status" value="1"/>
</dbReference>
<dbReference type="InterPro" id="IPR000167">
    <property type="entry name" value="Dehydrin"/>
</dbReference>
<dbReference type="GO" id="GO:0005829">
    <property type="term" value="C:cytosol"/>
    <property type="evidence" value="ECO:0007669"/>
    <property type="project" value="TreeGrafter"/>
</dbReference>
<protein>
    <recommendedName>
        <fullName evidence="6">Dehydrin</fullName>
    </recommendedName>
</protein>